<dbReference type="AlphaFoldDB" id="A0A0L8BKA4"/>
<dbReference type="RefSeq" id="WP_053251614.1">
    <property type="nucleotide sequence ID" value="NZ_LGAP01000023.1"/>
</dbReference>
<name>A0A0L8BKA4_ENSAD</name>
<reference evidence="7" key="1">
    <citation type="submission" date="2015-07" db="EMBL/GenBank/DDBJ databases">
        <title>Whole genome sequence of an Ensifer adhaerens strain isolated from a cave pool in the Wind Cave National Park.</title>
        <authorList>
            <person name="Eng W.W.H."/>
            <person name="Gan H.M."/>
            <person name="Barton H.A."/>
            <person name="Savka M.A."/>
        </authorList>
    </citation>
    <scope>NUCLEOTIDE SEQUENCE [LARGE SCALE GENOMIC DNA]</scope>
    <source>
        <strain evidence="7">SD006</strain>
    </source>
</reference>
<dbReference type="PIRSF" id="PIRSF006470">
    <property type="entry name" value="DctB"/>
    <property type="match status" value="1"/>
</dbReference>
<feature type="chain" id="PRO_5005581126" evidence="5">
    <location>
        <begin position="33"/>
        <end position="335"/>
    </location>
</feature>
<gene>
    <name evidence="6" type="ORF">AC244_25520</name>
</gene>
<organism evidence="6 7">
    <name type="scientific">Ensifer adhaerens</name>
    <name type="common">Sinorhizobium morelense</name>
    <dbReference type="NCBI Taxonomy" id="106592"/>
    <lineage>
        <taxon>Bacteria</taxon>
        <taxon>Pseudomonadati</taxon>
        <taxon>Pseudomonadota</taxon>
        <taxon>Alphaproteobacteria</taxon>
        <taxon>Hyphomicrobiales</taxon>
        <taxon>Rhizobiaceae</taxon>
        <taxon>Sinorhizobium/Ensifer group</taxon>
        <taxon>Ensifer</taxon>
    </lineage>
</organism>
<dbReference type="Proteomes" id="UP000037425">
    <property type="component" value="Unassembled WGS sequence"/>
</dbReference>
<comment type="caution">
    <text evidence="6">The sequence shown here is derived from an EMBL/GenBank/DDBJ whole genome shotgun (WGS) entry which is preliminary data.</text>
</comment>
<comment type="similarity">
    <text evidence="2">Belongs to the bacterial solute-binding protein 7 family.</text>
</comment>
<dbReference type="PROSITE" id="PS51318">
    <property type="entry name" value="TAT"/>
    <property type="match status" value="1"/>
</dbReference>
<dbReference type="InterPro" id="IPR004682">
    <property type="entry name" value="TRAP_DctP"/>
</dbReference>
<keyword evidence="3" id="KW-0813">Transport</keyword>
<dbReference type="Gene3D" id="3.40.190.170">
    <property type="entry name" value="Bacterial extracellular solute-binding protein, family 7"/>
    <property type="match status" value="1"/>
</dbReference>
<dbReference type="InterPro" id="IPR006311">
    <property type="entry name" value="TAT_signal"/>
</dbReference>
<dbReference type="EMBL" id="LGAP01000023">
    <property type="protein sequence ID" value="KOF15013.1"/>
    <property type="molecule type" value="Genomic_DNA"/>
</dbReference>
<protein>
    <submittedName>
        <fullName evidence="6">C4-dicarboxylate ABC transporter</fullName>
    </submittedName>
</protein>
<dbReference type="InterPro" id="IPR038404">
    <property type="entry name" value="TRAP_DctP_sf"/>
</dbReference>
<feature type="signal peptide" evidence="5">
    <location>
        <begin position="1"/>
        <end position="32"/>
    </location>
</feature>
<dbReference type="CDD" id="cd13603">
    <property type="entry name" value="PBP2_TRAP_Siap_TeaA_like"/>
    <property type="match status" value="1"/>
</dbReference>
<evidence type="ECO:0000256" key="5">
    <source>
        <dbReference type="SAM" id="SignalP"/>
    </source>
</evidence>
<dbReference type="InterPro" id="IPR018389">
    <property type="entry name" value="DctP_fam"/>
</dbReference>
<evidence type="ECO:0000313" key="7">
    <source>
        <dbReference type="Proteomes" id="UP000037425"/>
    </source>
</evidence>
<dbReference type="PATRIC" id="fig|106592.7.peg.3863"/>
<evidence type="ECO:0000256" key="2">
    <source>
        <dbReference type="ARBA" id="ARBA00009023"/>
    </source>
</evidence>
<dbReference type="GO" id="GO:0055085">
    <property type="term" value="P:transmembrane transport"/>
    <property type="evidence" value="ECO:0007669"/>
    <property type="project" value="InterPro"/>
</dbReference>
<dbReference type="OrthoDB" id="9803763at2"/>
<dbReference type="NCBIfam" id="TIGR00787">
    <property type="entry name" value="dctP"/>
    <property type="match status" value="1"/>
</dbReference>
<comment type="subcellular location">
    <subcellularLocation>
        <location evidence="1">Cell envelope</location>
    </subcellularLocation>
</comment>
<evidence type="ECO:0000256" key="1">
    <source>
        <dbReference type="ARBA" id="ARBA00004196"/>
    </source>
</evidence>
<dbReference type="PANTHER" id="PTHR33376">
    <property type="match status" value="1"/>
</dbReference>
<accession>A0A0L8BKA4</accession>
<dbReference type="PANTHER" id="PTHR33376:SF4">
    <property type="entry name" value="SIALIC ACID-BINDING PERIPLASMIC PROTEIN SIAP"/>
    <property type="match status" value="1"/>
</dbReference>
<evidence type="ECO:0000313" key="6">
    <source>
        <dbReference type="EMBL" id="KOF15013.1"/>
    </source>
</evidence>
<dbReference type="GO" id="GO:0030288">
    <property type="term" value="C:outer membrane-bounded periplasmic space"/>
    <property type="evidence" value="ECO:0007669"/>
    <property type="project" value="InterPro"/>
</dbReference>
<dbReference type="NCBIfam" id="NF037995">
    <property type="entry name" value="TRAP_S1"/>
    <property type="match status" value="1"/>
</dbReference>
<dbReference type="Pfam" id="PF03480">
    <property type="entry name" value="DctP"/>
    <property type="match status" value="1"/>
</dbReference>
<sequence length="335" mass="35940">MTLTLNRRGFLAGTTALLATPVILSFPRGAQAAVTMTLGHNAAPGNPRGAAADEFARLVAEKTGGEYAVRVAGAEQLGNEQSLLTSLRTGAVDMTVNSQGSCAALVPEVAALGLPFLFDTSDAAFKVLEGDIGKALAERFAAVNMVPIGWWDNGIRQITNSKRPINKVADLAGLTIRTPPDPMTIDIFKTLGANTEQISFGELYIALQQGVVDGQENPLTNIASSKLYEVNPFISMSGHKWEVSPFLISQIRWAQFNDVQKAAIQEAADGATQMQRGLIKDAETKHLETFKANANLKINEVDKEDFRKASEPVAEIWKAKPFGEFVTNLIAAANA</sequence>
<keyword evidence="4 5" id="KW-0732">Signal</keyword>
<proteinExistence type="inferred from homology"/>
<evidence type="ECO:0000256" key="3">
    <source>
        <dbReference type="ARBA" id="ARBA00022448"/>
    </source>
</evidence>
<evidence type="ECO:0000256" key="4">
    <source>
        <dbReference type="ARBA" id="ARBA00022729"/>
    </source>
</evidence>